<evidence type="ECO:0000313" key="3">
    <source>
        <dbReference type="Proteomes" id="UP000255098"/>
    </source>
</evidence>
<keyword evidence="3" id="KW-1185">Reference proteome</keyword>
<dbReference type="GeneID" id="300133214"/>
<dbReference type="EMBL" id="UGSP01000001">
    <property type="protein sequence ID" value="SUB23980.1"/>
    <property type="molecule type" value="Genomic_DNA"/>
</dbReference>
<dbReference type="InterPro" id="IPR026881">
    <property type="entry name" value="WYL_dom"/>
</dbReference>
<organism evidence="2 3">
    <name type="scientific">Avibacterium avium</name>
    <name type="common">Pasteurella avium</name>
    <dbReference type="NCBI Taxonomy" id="751"/>
    <lineage>
        <taxon>Bacteria</taxon>
        <taxon>Pseudomonadati</taxon>
        <taxon>Pseudomonadota</taxon>
        <taxon>Gammaproteobacteria</taxon>
        <taxon>Pasteurellales</taxon>
        <taxon>Pasteurellaceae</taxon>
        <taxon>Avibacterium</taxon>
    </lineage>
</organism>
<dbReference type="PANTHER" id="PTHR34580:SF1">
    <property type="entry name" value="PROTEIN PAFC"/>
    <property type="match status" value="1"/>
</dbReference>
<dbReference type="PANTHER" id="PTHR34580">
    <property type="match status" value="1"/>
</dbReference>
<dbReference type="Proteomes" id="UP000255098">
    <property type="component" value="Unassembled WGS sequence"/>
</dbReference>
<dbReference type="InterPro" id="IPR051534">
    <property type="entry name" value="CBASS_pafABC_assoc_protein"/>
</dbReference>
<dbReference type="AlphaFoldDB" id="A0A379AQW2"/>
<protein>
    <recommendedName>
        <fullName evidence="1">WYL domain-containing protein</fullName>
    </recommendedName>
</protein>
<reference evidence="2 3" key="1">
    <citation type="submission" date="2018-06" db="EMBL/GenBank/DDBJ databases">
        <authorList>
            <consortium name="Pathogen Informatics"/>
            <person name="Doyle S."/>
        </authorList>
    </citation>
    <scope>NUCLEOTIDE SEQUENCE [LARGE SCALE GENOMIC DNA]</scope>
    <source>
        <strain evidence="3">NCTC 11297</strain>
    </source>
</reference>
<sequence length="304" mass="35315">MTKSSRTNQLAQRISALLVDLNMGKRVDINQLAERFEVSIRTLQRDINERLDFLPWEELGPRFYKLNRQKLDILTEEDIQRFALFASISNLFPSVDKAFYQEKLTQSVQVKGFQYEDISHLKAQFDLLNQAIHENKFVSFKYKKLSTNQSAFYQIAPYLLTNKNGIWYLIGTDSNQNDKQKTFCFTQISQLEVLSENFIPNQQFIEQIKSSDSLSHGNVINEVVIQVSAFAAPFFLRRNLLPNQKLLHKLENGELLLASENVNPLDILPIVQYWIPHLSIISPQNLQGELQNNLVQYLNKMESK</sequence>
<dbReference type="RefSeq" id="WP_115249253.1">
    <property type="nucleotide sequence ID" value="NZ_UGSP01000001.1"/>
</dbReference>
<accession>A0A379AQW2</accession>
<proteinExistence type="predicted"/>
<dbReference type="Pfam" id="PF13280">
    <property type="entry name" value="WYL"/>
    <property type="match status" value="1"/>
</dbReference>
<feature type="domain" description="WYL" evidence="1">
    <location>
        <begin position="125"/>
        <end position="193"/>
    </location>
</feature>
<gene>
    <name evidence="2" type="ORF">NCTC11297_01002</name>
</gene>
<dbReference type="InterPro" id="IPR036388">
    <property type="entry name" value="WH-like_DNA-bd_sf"/>
</dbReference>
<evidence type="ECO:0000313" key="2">
    <source>
        <dbReference type="EMBL" id="SUB23980.1"/>
    </source>
</evidence>
<evidence type="ECO:0000259" key="1">
    <source>
        <dbReference type="Pfam" id="PF13280"/>
    </source>
</evidence>
<dbReference type="PROSITE" id="PS52050">
    <property type="entry name" value="WYL"/>
    <property type="match status" value="1"/>
</dbReference>
<dbReference type="Gene3D" id="1.10.10.10">
    <property type="entry name" value="Winged helix-like DNA-binding domain superfamily/Winged helix DNA-binding domain"/>
    <property type="match status" value="1"/>
</dbReference>
<name>A0A379AQW2_AVIAV</name>